<feature type="domain" description="VQ" evidence="2">
    <location>
        <begin position="19"/>
        <end position="44"/>
    </location>
</feature>
<feature type="compositionally biased region" description="Basic and acidic residues" evidence="1">
    <location>
        <begin position="40"/>
        <end position="54"/>
    </location>
</feature>
<reference evidence="4" key="1">
    <citation type="submission" date="2013-01" db="EMBL/GenBank/DDBJ databases">
        <title>Draft Genome Sequence of a Mulberry Tree, Morus notabilis C.K. Schneid.</title>
        <authorList>
            <person name="He N."/>
            <person name="Zhao S."/>
        </authorList>
    </citation>
    <scope>NUCLEOTIDE SEQUENCE</scope>
</reference>
<name>W9R208_9ROSA</name>
<feature type="region of interest" description="Disordered" evidence="1">
    <location>
        <begin position="40"/>
        <end position="71"/>
    </location>
</feature>
<dbReference type="STRING" id="981085.W9R208"/>
<evidence type="ECO:0000259" key="2">
    <source>
        <dbReference type="Pfam" id="PF05678"/>
    </source>
</evidence>
<dbReference type="InterPro" id="IPR008889">
    <property type="entry name" value="VQ"/>
</dbReference>
<dbReference type="PANTHER" id="PTHR34777:SF1">
    <property type="entry name" value="VQ MOTIF-CONTAINING PROTEIN 10"/>
    <property type="match status" value="1"/>
</dbReference>
<gene>
    <name evidence="3" type="ORF">L484_024608</name>
</gene>
<evidence type="ECO:0000256" key="1">
    <source>
        <dbReference type="SAM" id="MobiDB-lite"/>
    </source>
</evidence>
<dbReference type="Pfam" id="PF05678">
    <property type="entry name" value="VQ"/>
    <property type="match status" value="1"/>
</dbReference>
<evidence type="ECO:0000313" key="4">
    <source>
        <dbReference type="Proteomes" id="UP000030645"/>
    </source>
</evidence>
<sequence>MSNSQRDNFKTKVAPKIVIINTQYVETDSGSFKDVVQKLTGKDSMVKDDDERAPKRLSSKKSNHDSSPSCAAFPSSRFLTRDFSFKDDFERLLREMQPIDEAPWVD</sequence>
<accession>W9R208</accession>
<dbReference type="Proteomes" id="UP000030645">
    <property type="component" value="Unassembled WGS sequence"/>
</dbReference>
<organism evidence="3 4">
    <name type="scientific">Morus notabilis</name>
    <dbReference type="NCBI Taxonomy" id="981085"/>
    <lineage>
        <taxon>Eukaryota</taxon>
        <taxon>Viridiplantae</taxon>
        <taxon>Streptophyta</taxon>
        <taxon>Embryophyta</taxon>
        <taxon>Tracheophyta</taxon>
        <taxon>Spermatophyta</taxon>
        <taxon>Magnoliopsida</taxon>
        <taxon>eudicotyledons</taxon>
        <taxon>Gunneridae</taxon>
        <taxon>Pentapetalae</taxon>
        <taxon>rosids</taxon>
        <taxon>fabids</taxon>
        <taxon>Rosales</taxon>
        <taxon>Moraceae</taxon>
        <taxon>Moreae</taxon>
        <taxon>Morus</taxon>
    </lineage>
</organism>
<keyword evidence="4" id="KW-1185">Reference proteome</keyword>
<dbReference type="PANTHER" id="PTHR34777">
    <property type="entry name" value="VQ MOTIF-CONTAINING PROTEIN 10"/>
    <property type="match status" value="1"/>
</dbReference>
<protein>
    <recommendedName>
        <fullName evidence="2">VQ domain-containing protein</fullName>
    </recommendedName>
</protein>
<dbReference type="EMBL" id="KE344061">
    <property type="protein sequence ID" value="EXB52058.1"/>
    <property type="molecule type" value="Genomic_DNA"/>
</dbReference>
<evidence type="ECO:0000313" key="3">
    <source>
        <dbReference type="EMBL" id="EXB52058.1"/>
    </source>
</evidence>
<dbReference type="InterPro" id="IPR039608">
    <property type="entry name" value="VQ_1/10"/>
</dbReference>
<dbReference type="AlphaFoldDB" id="W9R208"/>
<proteinExistence type="predicted"/>